<evidence type="ECO:0000313" key="2">
    <source>
        <dbReference type="Proteomes" id="UP001198571"/>
    </source>
</evidence>
<gene>
    <name evidence="1" type="ORF">H0485_00150</name>
</gene>
<organism evidence="1 2">
    <name type="scientific">Pseudogemmobacter faecipullorum</name>
    <dbReference type="NCBI Taxonomy" id="2755041"/>
    <lineage>
        <taxon>Bacteria</taxon>
        <taxon>Pseudomonadati</taxon>
        <taxon>Pseudomonadota</taxon>
        <taxon>Alphaproteobacteria</taxon>
        <taxon>Rhodobacterales</taxon>
        <taxon>Paracoccaceae</taxon>
        <taxon>Pseudogemmobacter</taxon>
    </lineage>
</organism>
<dbReference type="Pfam" id="PF05159">
    <property type="entry name" value="Capsule_synth"/>
    <property type="match status" value="3"/>
</dbReference>
<keyword evidence="2" id="KW-1185">Reference proteome</keyword>
<sequence>MKRILQLAGHDLRFGRPRPGEGVLVWGASPTALRGEKQAARSGAPLIRIEDAFLRSIRPGRMGDAPLGLMIDGEGLHFDPALPSRLERILSGDALDNSHLLNRARLGIQRVRQLELSKYNLHALSLPLPAPGYVLVVDQSRGDASLRASAADQHSFDEMLEAARKDWPHAPILIRSHPETAQGLRPGHYGPEHLRDANGPGIAFSDPSLPPYALMEGALAVYTVSSQIGFEAILAGHRPRVWGLPFYAGWGLSEDRTPPSRRNRRLTRAQLFAAAMILAPLWYDPCRDRLCSFEEVLDQFEAELRAFRQDRKGHIASGMRLWKRQRLQAFFGREKPLRFIEAPERARAKAVQSGKSLLIWAGKAPEELSTPALRVEDGFLRSRGLGAELVPPLSLVCDDLGIYYDPSQPSRLEQLLLSPLPPGGRERAERLLDRLLQADLTKYNLDGADLPQINQEDLQKSRILVPGQVEDDASIRKGATGLCRNLDLLRETRAANPGALIFYKPHPDVEAGLRLGALPAAEVAKYADHLLSRVPMARALHAIDEVWTLTSLTGFEALLRGRRVTTFGAPFYAGWGLTRDLGPIPERRLRQADGSLQPRPDLLHLVHASLIAYPRYWDPVSRRPCPPEVALERLAAGDIPHPGRLNRLLARLQGRFASHARLWR</sequence>
<reference evidence="1 2" key="1">
    <citation type="submission" date="2020-07" db="EMBL/GenBank/DDBJ databases">
        <title>Pseudogemmobacter sp. nov., isolated from poultry manure in Taiwan.</title>
        <authorList>
            <person name="Lin S.-Y."/>
            <person name="Tang Y.-S."/>
            <person name="Young C.-C."/>
        </authorList>
    </citation>
    <scope>NUCLEOTIDE SEQUENCE [LARGE SCALE GENOMIC DNA]</scope>
    <source>
        <strain evidence="1 2">CC-YST710</strain>
    </source>
</reference>
<dbReference type="CDD" id="cd16440">
    <property type="entry name" value="beta_Kdo_transferase_KpsC_1"/>
    <property type="match status" value="1"/>
</dbReference>
<name>A0ABS8CGB3_9RHOB</name>
<dbReference type="InterPro" id="IPR007833">
    <property type="entry name" value="Capsule_polysaccharide_synth"/>
</dbReference>
<dbReference type="CDD" id="cd16439">
    <property type="entry name" value="beta_Kdo_transferase_KpsC_2"/>
    <property type="match status" value="1"/>
</dbReference>
<protein>
    <submittedName>
        <fullName evidence="1">Capsular polysaccharide biosynthesis protein</fullName>
    </submittedName>
</protein>
<dbReference type="EMBL" id="JACDXX010000001">
    <property type="protein sequence ID" value="MCB5408415.1"/>
    <property type="molecule type" value="Genomic_DNA"/>
</dbReference>
<accession>A0ABS8CGB3</accession>
<comment type="caution">
    <text evidence="1">The sequence shown here is derived from an EMBL/GenBank/DDBJ whole genome shotgun (WGS) entry which is preliminary data.</text>
</comment>
<dbReference type="Proteomes" id="UP001198571">
    <property type="component" value="Unassembled WGS sequence"/>
</dbReference>
<proteinExistence type="predicted"/>
<evidence type="ECO:0000313" key="1">
    <source>
        <dbReference type="EMBL" id="MCB5408415.1"/>
    </source>
</evidence>